<comment type="pathway">
    <text evidence="13">Steroid metabolism; cholesterol degradation.</text>
</comment>
<evidence type="ECO:0000256" key="9">
    <source>
        <dbReference type="ARBA" id="ARBA00023033"/>
    </source>
</evidence>
<reference evidence="18 19" key="1">
    <citation type="journal article" date="2019" name="Emerg. Microbes Infect.">
        <title>Comprehensive subspecies identification of 175 nontuberculous mycobacteria species based on 7547 genomic profiles.</title>
        <authorList>
            <person name="Matsumoto Y."/>
            <person name="Kinjo T."/>
            <person name="Motooka D."/>
            <person name="Nabeya D."/>
            <person name="Jung N."/>
            <person name="Uechi K."/>
            <person name="Horii T."/>
            <person name="Iida T."/>
            <person name="Fujita J."/>
            <person name="Nakamura S."/>
        </authorList>
    </citation>
    <scope>NUCLEOTIDE SEQUENCE [LARGE SCALE GENOMIC DNA]</scope>
    <source>
        <strain evidence="18 19">JCM 6396</strain>
    </source>
</reference>
<evidence type="ECO:0000256" key="5">
    <source>
        <dbReference type="ARBA" id="ARBA00022723"/>
    </source>
</evidence>
<evidence type="ECO:0000256" key="3">
    <source>
        <dbReference type="ARBA" id="ARBA00022548"/>
    </source>
</evidence>
<dbReference type="GO" id="GO:0020037">
    <property type="term" value="F:heme binding"/>
    <property type="evidence" value="ECO:0007669"/>
    <property type="project" value="InterPro"/>
</dbReference>
<dbReference type="GO" id="GO:0006707">
    <property type="term" value="P:cholesterol catabolic process"/>
    <property type="evidence" value="ECO:0007669"/>
    <property type="project" value="TreeGrafter"/>
</dbReference>
<dbReference type="PANTHER" id="PTHR46696:SF4">
    <property type="entry name" value="BIOTIN BIOSYNTHESIS CYTOCHROME P450"/>
    <property type="match status" value="1"/>
</dbReference>
<dbReference type="GO" id="GO:0036199">
    <property type="term" value="F:cholest-4-en-3-one 26-monooxygenase activity"/>
    <property type="evidence" value="ECO:0007669"/>
    <property type="project" value="TreeGrafter"/>
</dbReference>
<dbReference type="InterPro" id="IPR001128">
    <property type="entry name" value="Cyt_P450"/>
</dbReference>
<evidence type="ECO:0000256" key="17">
    <source>
        <dbReference type="ARBA" id="ARBA00083909"/>
    </source>
</evidence>
<keyword evidence="4" id="KW-0349">Heme</keyword>
<comment type="cofactor">
    <cofactor evidence="1">
        <name>heme</name>
        <dbReference type="ChEBI" id="CHEBI:30413"/>
    </cofactor>
</comment>
<name>A0A7I7K7X9_9MYCO</name>
<dbReference type="CDD" id="cd11033">
    <property type="entry name" value="CYP142-like"/>
    <property type="match status" value="1"/>
</dbReference>
<evidence type="ECO:0000313" key="18">
    <source>
        <dbReference type="EMBL" id="BBX20117.1"/>
    </source>
</evidence>
<dbReference type="AlphaFoldDB" id="A0A7I7K7X9"/>
<dbReference type="Proteomes" id="UP000467006">
    <property type="component" value="Chromosome"/>
</dbReference>
<dbReference type="EMBL" id="AP022563">
    <property type="protein sequence ID" value="BBX20117.1"/>
    <property type="molecule type" value="Genomic_DNA"/>
</dbReference>
<keyword evidence="12" id="KW-0753">Steroid metabolism</keyword>
<dbReference type="PRINTS" id="PR00359">
    <property type="entry name" value="BP450"/>
</dbReference>
<evidence type="ECO:0000256" key="1">
    <source>
        <dbReference type="ARBA" id="ARBA00001971"/>
    </source>
</evidence>
<evidence type="ECO:0000256" key="8">
    <source>
        <dbReference type="ARBA" id="ARBA00023004"/>
    </source>
</evidence>
<evidence type="ECO:0000256" key="14">
    <source>
        <dbReference type="ARBA" id="ARBA00070775"/>
    </source>
</evidence>
<dbReference type="GO" id="GO:0005506">
    <property type="term" value="F:iron ion binding"/>
    <property type="evidence" value="ECO:0007669"/>
    <property type="project" value="InterPro"/>
</dbReference>
<evidence type="ECO:0000256" key="7">
    <source>
        <dbReference type="ARBA" id="ARBA00023002"/>
    </source>
</evidence>
<gene>
    <name evidence="18" type="ORF">MDUV_49770</name>
</gene>
<organism evidence="18 19">
    <name type="scientific">Mycolicibacterium duvalii</name>
    <dbReference type="NCBI Taxonomy" id="39688"/>
    <lineage>
        <taxon>Bacteria</taxon>
        <taxon>Bacillati</taxon>
        <taxon>Actinomycetota</taxon>
        <taxon>Actinomycetes</taxon>
        <taxon>Mycobacteriales</taxon>
        <taxon>Mycobacteriaceae</taxon>
        <taxon>Mycolicibacterium</taxon>
    </lineage>
</organism>
<dbReference type="InterPro" id="IPR002397">
    <property type="entry name" value="Cyt_P450_B"/>
</dbReference>
<keyword evidence="19" id="KW-1185">Reference proteome</keyword>
<evidence type="ECO:0000256" key="4">
    <source>
        <dbReference type="ARBA" id="ARBA00022617"/>
    </source>
</evidence>
<keyword evidence="5" id="KW-0479">Metal-binding</keyword>
<keyword evidence="8" id="KW-0408">Iron</keyword>
<dbReference type="Gene3D" id="1.10.630.10">
    <property type="entry name" value="Cytochrome P450"/>
    <property type="match status" value="1"/>
</dbReference>
<protein>
    <recommendedName>
        <fullName evidence="14">Steroid C26-monooxygenase</fullName>
    </recommendedName>
    <alternativeName>
        <fullName evidence="15">Cholest-4-en-3-one C26-monooxygenase</fullName>
    </alternativeName>
    <alternativeName>
        <fullName evidence="17">Cholesterol C26-monooxygenase</fullName>
    </alternativeName>
    <alternativeName>
        <fullName evidence="16">Steroid C27-monooxygenase</fullName>
    </alternativeName>
</protein>
<sequence>MTTLPETSPQTFPETTHGHIDLSAREFWTKPPAERDAAFEVLRRENPVAWSRPADSDLLPPEQNLRGFWSLTKHEDIRFASRHPEIFSSAQGITMEDFPREILMMSQSFIAMDAPRHTQLRGITLDAFKPRNMRRLQSWIQGHARDLVSEMSHLGEGDFVELVSVKLPGRIFGSFFGLPPGEIHEKTISAAQRTLGWTDPEVRGDLTAIELFAGAVMDLHETVTTLLPERRANPGDDLLSWMVQAEFDGEKMTDDELKAFFTLLAVAANDTTRHASAQAIYAFSQFPAQRDLLVADIGGRIDAAVEEVLRWGSPLLHMRRTATQDVTIRDKEIKAGDKVVLWYISANRDEDVFEDPMTFDITRKSNPHLAFGGGGPHFCLGAALARTMLRSLLTEVYTRIPDITATEPNFQVANFINGINSLPATWTPEGTRV</sequence>
<dbReference type="KEGG" id="mdu:MDUV_49770"/>
<evidence type="ECO:0000256" key="11">
    <source>
        <dbReference type="ARBA" id="ARBA00023166"/>
    </source>
</evidence>
<keyword evidence="6" id="KW-0442">Lipid degradation</keyword>
<evidence type="ECO:0000256" key="6">
    <source>
        <dbReference type="ARBA" id="ARBA00022963"/>
    </source>
</evidence>
<evidence type="ECO:0000256" key="12">
    <source>
        <dbReference type="ARBA" id="ARBA00023221"/>
    </source>
</evidence>
<dbReference type="RefSeq" id="WP_098003276.1">
    <property type="nucleotide sequence ID" value="NZ_AP022563.1"/>
</dbReference>
<evidence type="ECO:0000256" key="15">
    <source>
        <dbReference type="ARBA" id="ARBA00079588"/>
    </source>
</evidence>
<evidence type="ECO:0000256" key="2">
    <source>
        <dbReference type="ARBA" id="ARBA00010617"/>
    </source>
</evidence>
<dbReference type="SUPFAM" id="SSF48264">
    <property type="entry name" value="Cytochrome P450"/>
    <property type="match status" value="1"/>
</dbReference>
<evidence type="ECO:0000256" key="10">
    <source>
        <dbReference type="ARBA" id="ARBA00023098"/>
    </source>
</evidence>
<evidence type="ECO:0000256" key="16">
    <source>
        <dbReference type="ARBA" id="ARBA00082981"/>
    </source>
</evidence>
<dbReference type="PANTHER" id="PTHR46696">
    <property type="entry name" value="P450, PUTATIVE (EUROFUNG)-RELATED"/>
    <property type="match status" value="1"/>
</dbReference>
<dbReference type="FunFam" id="1.10.630.10:FF:000018">
    <property type="entry name" value="Cytochrome P450 monooxygenase"/>
    <property type="match status" value="1"/>
</dbReference>
<dbReference type="GO" id="GO:0008395">
    <property type="term" value="F:steroid hydroxylase activity"/>
    <property type="evidence" value="ECO:0007669"/>
    <property type="project" value="TreeGrafter"/>
</dbReference>
<keyword evidence="7" id="KW-0560">Oxidoreductase</keyword>
<proteinExistence type="inferred from homology"/>
<dbReference type="OrthoDB" id="5241086at2"/>
<keyword evidence="3" id="KW-0153">Cholesterol metabolism</keyword>
<evidence type="ECO:0000256" key="13">
    <source>
        <dbReference type="ARBA" id="ARBA00049645"/>
    </source>
</evidence>
<keyword evidence="9" id="KW-0503">Monooxygenase</keyword>
<comment type="similarity">
    <text evidence="2">Belongs to the cytochrome P450 family.</text>
</comment>
<keyword evidence="11" id="KW-1207">Sterol metabolism</keyword>
<accession>A0A7I7K7X9</accession>
<dbReference type="InterPro" id="IPR036396">
    <property type="entry name" value="Cyt_P450_sf"/>
</dbReference>
<evidence type="ECO:0000313" key="19">
    <source>
        <dbReference type="Proteomes" id="UP000467006"/>
    </source>
</evidence>
<keyword evidence="10" id="KW-0443">Lipid metabolism</keyword>
<dbReference type="Pfam" id="PF00067">
    <property type="entry name" value="p450"/>
    <property type="match status" value="1"/>
</dbReference>